<evidence type="ECO:0000313" key="2">
    <source>
        <dbReference type="Proteomes" id="UP000199572"/>
    </source>
</evidence>
<protein>
    <submittedName>
        <fullName evidence="1">Uncharacterized protein</fullName>
    </submittedName>
</protein>
<sequence>MYATHLEVFAEIEGIGAASGLFLAADLLYIIGDNSGYLNEYHTQTKGLNKIPILAGSHLTVLENIPKPEKPDFEILCPFGDELYALGSGSTPKRNLGIIYHLKSKKITPVNLSLLYNKFKSVAQITDENFNLEGAAFTGSNWLFFNRGNGSDAKNGIFLMKGKDLTVPGDIQFTPIKLPNINHVESSFTDVAIINEQIFFIATAEDTNSTYHDGEILASFIGNINLETLNLNFSTKIPGRHKFEGITLFSQTAEKIEFLLCEDRDNEELKTTIYRLSLVQKI</sequence>
<dbReference type="OrthoDB" id="6710009at2"/>
<reference evidence="1 2" key="1">
    <citation type="submission" date="2016-10" db="EMBL/GenBank/DDBJ databases">
        <authorList>
            <person name="de Groot N.N."/>
        </authorList>
    </citation>
    <scope>NUCLEOTIDE SEQUENCE [LARGE SCALE GENOMIC DNA]</scope>
    <source>
        <strain evidence="1 2">DSM 18610</strain>
    </source>
</reference>
<dbReference type="AlphaFoldDB" id="A0A1H9UC58"/>
<evidence type="ECO:0000313" key="1">
    <source>
        <dbReference type="EMBL" id="SES07140.1"/>
    </source>
</evidence>
<dbReference type="RefSeq" id="WP_090887163.1">
    <property type="nucleotide sequence ID" value="NZ_FOGG01000029.1"/>
</dbReference>
<name>A0A1H9UC58_9SPHI</name>
<accession>A0A1H9UC58</accession>
<keyword evidence="2" id="KW-1185">Reference proteome</keyword>
<dbReference type="Proteomes" id="UP000199572">
    <property type="component" value="Unassembled WGS sequence"/>
</dbReference>
<dbReference type="InterPro" id="IPR053851">
    <property type="entry name" value="DUF6929"/>
</dbReference>
<dbReference type="STRING" id="390241.SAMN04488023_12951"/>
<proteinExistence type="predicted"/>
<gene>
    <name evidence="1" type="ORF">SAMN04488023_12951</name>
</gene>
<dbReference type="Pfam" id="PF22000">
    <property type="entry name" value="DUF6929"/>
    <property type="match status" value="1"/>
</dbReference>
<organism evidence="1 2">
    <name type="scientific">Pedobacter rhizosphaerae</name>
    <dbReference type="NCBI Taxonomy" id="390241"/>
    <lineage>
        <taxon>Bacteria</taxon>
        <taxon>Pseudomonadati</taxon>
        <taxon>Bacteroidota</taxon>
        <taxon>Sphingobacteriia</taxon>
        <taxon>Sphingobacteriales</taxon>
        <taxon>Sphingobacteriaceae</taxon>
        <taxon>Pedobacter</taxon>
    </lineage>
</organism>
<dbReference type="EMBL" id="FOGG01000029">
    <property type="protein sequence ID" value="SES07140.1"/>
    <property type="molecule type" value="Genomic_DNA"/>
</dbReference>